<name>A0A0P9CRP5_9BACL</name>
<dbReference type="EMBL" id="LJCO01000082">
    <property type="protein sequence ID" value="KPV42172.1"/>
    <property type="molecule type" value="Genomic_DNA"/>
</dbReference>
<dbReference type="AlphaFoldDB" id="A0A0P9CRP5"/>
<dbReference type="STRING" id="471514.AN477_19235"/>
<dbReference type="PATRIC" id="fig|471514.4.peg.1534"/>
<keyword evidence="2" id="KW-1185">Reference proteome</keyword>
<evidence type="ECO:0000313" key="2">
    <source>
        <dbReference type="Proteomes" id="UP000050482"/>
    </source>
</evidence>
<gene>
    <name evidence="1" type="ORF">AN477_19235</name>
</gene>
<dbReference type="Proteomes" id="UP000050482">
    <property type="component" value="Unassembled WGS sequence"/>
</dbReference>
<evidence type="ECO:0000313" key="1">
    <source>
        <dbReference type="EMBL" id="KPV42172.1"/>
    </source>
</evidence>
<comment type="caution">
    <text evidence="1">The sequence shown here is derived from an EMBL/GenBank/DDBJ whole genome shotgun (WGS) entry which is preliminary data.</text>
</comment>
<sequence>MALQHGLAQMASFFYPDYTVGTGISPVPAFRLVDFAVVRVTTDRELALGLTLPRRKIFNL</sequence>
<organism evidence="1 2">
    <name type="scientific">Alicyclobacillus ferrooxydans</name>
    <dbReference type="NCBI Taxonomy" id="471514"/>
    <lineage>
        <taxon>Bacteria</taxon>
        <taxon>Bacillati</taxon>
        <taxon>Bacillota</taxon>
        <taxon>Bacilli</taxon>
        <taxon>Bacillales</taxon>
        <taxon>Alicyclobacillaceae</taxon>
        <taxon>Alicyclobacillus</taxon>
    </lineage>
</organism>
<proteinExistence type="predicted"/>
<protein>
    <submittedName>
        <fullName evidence="1">Uncharacterized protein</fullName>
    </submittedName>
</protein>
<accession>A0A0P9CRP5</accession>
<reference evidence="1 2" key="1">
    <citation type="submission" date="2015-09" db="EMBL/GenBank/DDBJ databases">
        <title>Draft genome sequence of Alicyclobacillus ferrooxydans DSM 22381.</title>
        <authorList>
            <person name="Hemp J."/>
        </authorList>
    </citation>
    <scope>NUCLEOTIDE SEQUENCE [LARGE SCALE GENOMIC DNA]</scope>
    <source>
        <strain evidence="1 2">TC-34</strain>
    </source>
</reference>